<keyword evidence="1" id="KW-0472">Membrane</keyword>
<name>A0A699GS77_TANCI</name>
<reference evidence="2" key="1">
    <citation type="journal article" date="2019" name="Sci. Rep.">
        <title>Draft genome of Tanacetum cinerariifolium, the natural source of mosquito coil.</title>
        <authorList>
            <person name="Yamashiro T."/>
            <person name="Shiraishi A."/>
            <person name="Satake H."/>
            <person name="Nakayama K."/>
        </authorList>
    </citation>
    <scope>NUCLEOTIDE SEQUENCE</scope>
</reference>
<dbReference type="PANTHER" id="PTHR48462">
    <property type="entry name" value="PROTEIN, PUTATIVE-RELATED"/>
    <property type="match status" value="1"/>
</dbReference>
<accession>A0A699GS77</accession>
<organism evidence="2">
    <name type="scientific">Tanacetum cinerariifolium</name>
    <name type="common">Dalmatian daisy</name>
    <name type="synonym">Chrysanthemum cinerariifolium</name>
    <dbReference type="NCBI Taxonomy" id="118510"/>
    <lineage>
        <taxon>Eukaryota</taxon>
        <taxon>Viridiplantae</taxon>
        <taxon>Streptophyta</taxon>
        <taxon>Embryophyta</taxon>
        <taxon>Tracheophyta</taxon>
        <taxon>Spermatophyta</taxon>
        <taxon>Magnoliopsida</taxon>
        <taxon>eudicotyledons</taxon>
        <taxon>Gunneridae</taxon>
        <taxon>Pentapetalae</taxon>
        <taxon>asterids</taxon>
        <taxon>campanulids</taxon>
        <taxon>Asterales</taxon>
        <taxon>Asteraceae</taxon>
        <taxon>Asteroideae</taxon>
        <taxon>Anthemideae</taxon>
        <taxon>Anthemidinae</taxon>
        <taxon>Tanacetum</taxon>
    </lineage>
</organism>
<feature type="transmembrane region" description="Helical" evidence="1">
    <location>
        <begin position="292"/>
        <end position="316"/>
    </location>
</feature>
<gene>
    <name evidence="2" type="ORF">Tci_182652</name>
</gene>
<sequence length="325" mass="35726">MLKTTGTSSKKDNIPMPNSYSALNAKKDVENVYDETANLFTKTNGSSSTAAAALVKTKVFWPKKDPRSRLAGIFPPNISRPLHGVKLPGLPASVDIDFSSELVMKSVAKTIKLMDAVAKTNDPQCELFLLRACIGILKLYFAMRTCPPRVFELAQRSFNTALRSSLERIVVVPISSLGQAMNGKTYCCVLCYRLGVHLFYVSKPCSTCSKVFVGDIYGDLVLVRKLISSWMGVPLRLSDMLLYSWDGGLDVCVDLTGSSPLTQTGMVDFVPGRAMIDATHLKRGKYETKCAAIGYLVLPFLFSSLGALEVGVITFLKRIREFFMT</sequence>
<evidence type="ECO:0000256" key="1">
    <source>
        <dbReference type="SAM" id="Phobius"/>
    </source>
</evidence>
<evidence type="ECO:0000313" key="2">
    <source>
        <dbReference type="EMBL" id="GEW10676.1"/>
    </source>
</evidence>
<protein>
    <submittedName>
        <fullName evidence="2">Uncharacterized protein</fullName>
    </submittedName>
</protein>
<comment type="caution">
    <text evidence="2">The sequence shown here is derived from an EMBL/GenBank/DDBJ whole genome shotgun (WGS) entry which is preliminary data.</text>
</comment>
<proteinExistence type="predicted"/>
<keyword evidence="1" id="KW-0812">Transmembrane</keyword>
<dbReference type="AlphaFoldDB" id="A0A699GS77"/>
<dbReference type="PANTHER" id="PTHR48462:SF1">
    <property type="entry name" value="PROTEIN, PUTATIVE-RELATED"/>
    <property type="match status" value="1"/>
</dbReference>
<keyword evidence="1" id="KW-1133">Transmembrane helix</keyword>
<dbReference type="EMBL" id="BKCJ010045378">
    <property type="protein sequence ID" value="GEW10676.1"/>
    <property type="molecule type" value="Genomic_DNA"/>
</dbReference>